<keyword evidence="3" id="KW-1185">Reference proteome</keyword>
<dbReference type="EnsemblPlants" id="OBART05G14950.1">
    <property type="protein sequence ID" value="OBART05G14950.1"/>
    <property type="gene ID" value="OBART05G14950"/>
</dbReference>
<feature type="region of interest" description="Disordered" evidence="1">
    <location>
        <begin position="44"/>
        <end position="99"/>
    </location>
</feature>
<protein>
    <submittedName>
        <fullName evidence="2">Uncharacterized protein</fullName>
    </submittedName>
</protein>
<sequence length="105" mass="11772">MAKSQPKLLWAFVTSSFPWALALVTFLDIWIGLVWTDADADADADAGKRRCRGSTAEGQPRFHVKAVGTRRRQQQQQQQQQPPPPADAARKSRRKDTDLALKVLC</sequence>
<dbReference type="PaxDb" id="65489-OBART05G14950.1"/>
<proteinExistence type="predicted"/>
<dbReference type="HOGENOM" id="CLU_180364_0_0_1"/>
<name>A0A0D3G753_9ORYZ</name>
<reference evidence="2" key="1">
    <citation type="journal article" date="2009" name="Rice">
        <title>De Novo Next Generation Sequencing of Plant Genomes.</title>
        <authorList>
            <person name="Rounsley S."/>
            <person name="Marri P.R."/>
            <person name="Yu Y."/>
            <person name="He R."/>
            <person name="Sisneros N."/>
            <person name="Goicoechea J.L."/>
            <person name="Lee S.J."/>
            <person name="Angelova A."/>
            <person name="Kudrna D."/>
            <person name="Luo M."/>
            <person name="Affourtit J."/>
            <person name="Desany B."/>
            <person name="Knight J."/>
            <person name="Niazi F."/>
            <person name="Egholm M."/>
            <person name="Wing R.A."/>
        </authorList>
    </citation>
    <scope>NUCLEOTIDE SEQUENCE [LARGE SCALE GENOMIC DNA]</scope>
    <source>
        <strain evidence="2">cv. IRGC 105608</strain>
    </source>
</reference>
<evidence type="ECO:0000256" key="1">
    <source>
        <dbReference type="SAM" id="MobiDB-lite"/>
    </source>
</evidence>
<reference evidence="2" key="2">
    <citation type="submission" date="2015-03" db="UniProtKB">
        <authorList>
            <consortium name="EnsemblPlants"/>
        </authorList>
    </citation>
    <scope>IDENTIFICATION</scope>
</reference>
<dbReference type="Gramene" id="OBART05G14950.1">
    <property type="protein sequence ID" value="OBART05G14950.1"/>
    <property type="gene ID" value="OBART05G14950"/>
</dbReference>
<dbReference type="Proteomes" id="UP000026960">
    <property type="component" value="Chromosome 5"/>
</dbReference>
<evidence type="ECO:0000313" key="2">
    <source>
        <dbReference type="EnsemblPlants" id="OBART05G14950.1"/>
    </source>
</evidence>
<feature type="compositionally biased region" description="Basic residues" evidence="1">
    <location>
        <begin position="62"/>
        <end position="73"/>
    </location>
</feature>
<dbReference type="AlphaFoldDB" id="A0A0D3G753"/>
<evidence type="ECO:0000313" key="3">
    <source>
        <dbReference type="Proteomes" id="UP000026960"/>
    </source>
</evidence>
<organism evidence="2">
    <name type="scientific">Oryza barthii</name>
    <dbReference type="NCBI Taxonomy" id="65489"/>
    <lineage>
        <taxon>Eukaryota</taxon>
        <taxon>Viridiplantae</taxon>
        <taxon>Streptophyta</taxon>
        <taxon>Embryophyta</taxon>
        <taxon>Tracheophyta</taxon>
        <taxon>Spermatophyta</taxon>
        <taxon>Magnoliopsida</taxon>
        <taxon>Liliopsida</taxon>
        <taxon>Poales</taxon>
        <taxon>Poaceae</taxon>
        <taxon>BOP clade</taxon>
        <taxon>Oryzoideae</taxon>
        <taxon>Oryzeae</taxon>
        <taxon>Oryzinae</taxon>
        <taxon>Oryza</taxon>
    </lineage>
</organism>
<accession>A0A0D3G753</accession>